<sequence length="108" mass="11964">MTSGDNLLQGFRPILQFMSVSVSPSQTEVHSLSLSFYVGDDEALGEGECPVRSYGAGSQLDNQEKTRHKGGSGSRPDPGRGDRRWNIDFRLLHDRECSFSQVHIVLLV</sequence>
<proteinExistence type="predicted"/>
<dbReference type="AlphaFoldDB" id="A0A0H5RT16"/>
<feature type="region of interest" description="Disordered" evidence="1">
    <location>
        <begin position="48"/>
        <end position="83"/>
    </location>
</feature>
<reference evidence="2" key="1">
    <citation type="submission" date="2015-04" db="EMBL/GenBank/DDBJ databases">
        <title>The genome sequence of the plant pathogenic Rhizarian Plasmodiophora brassicae reveals insights in its biotrophic life cycle and the origin of chitin synthesis.</title>
        <authorList>
            <person name="Schwelm A."/>
            <person name="Fogelqvist J."/>
            <person name="Knaust A."/>
            <person name="Julke S."/>
            <person name="Lilja T."/>
            <person name="Dhandapani V."/>
            <person name="Bonilla-Rosso G."/>
            <person name="Karlsson M."/>
            <person name="Shevchenko A."/>
            <person name="Choi S.R."/>
            <person name="Kim H.G."/>
            <person name="Park J.Y."/>
            <person name="Lim Y.P."/>
            <person name="Ludwig-Muller J."/>
            <person name="Dixelius C."/>
        </authorList>
    </citation>
    <scope>NUCLEOTIDE SEQUENCE</scope>
    <source>
        <tissue evidence="2">Potato root galls</tissue>
    </source>
</reference>
<dbReference type="EMBL" id="HACM01011432">
    <property type="protein sequence ID" value="CRZ11874.1"/>
    <property type="molecule type" value="Transcribed_RNA"/>
</dbReference>
<accession>A0A0H5RT16</accession>
<evidence type="ECO:0000256" key="1">
    <source>
        <dbReference type="SAM" id="MobiDB-lite"/>
    </source>
</evidence>
<protein>
    <submittedName>
        <fullName evidence="2">Uncharacterized protein</fullName>
    </submittedName>
</protein>
<name>A0A0H5RT16_9EUKA</name>
<evidence type="ECO:0000313" key="2">
    <source>
        <dbReference type="EMBL" id="CRZ11874.1"/>
    </source>
</evidence>
<organism evidence="2">
    <name type="scientific">Spongospora subterranea</name>
    <dbReference type="NCBI Taxonomy" id="70186"/>
    <lineage>
        <taxon>Eukaryota</taxon>
        <taxon>Sar</taxon>
        <taxon>Rhizaria</taxon>
        <taxon>Endomyxa</taxon>
        <taxon>Phytomyxea</taxon>
        <taxon>Plasmodiophorida</taxon>
        <taxon>Plasmodiophoridae</taxon>
        <taxon>Spongospora</taxon>
    </lineage>
</organism>